<dbReference type="Pfam" id="PF02096">
    <property type="entry name" value="60KD_IMP"/>
    <property type="match status" value="1"/>
</dbReference>
<dbReference type="GO" id="GO:0032977">
    <property type="term" value="F:membrane insertase activity"/>
    <property type="evidence" value="ECO:0007669"/>
    <property type="project" value="InterPro"/>
</dbReference>
<evidence type="ECO:0000256" key="6">
    <source>
        <dbReference type="ARBA" id="ARBA00022989"/>
    </source>
</evidence>
<comment type="similarity">
    <text evidence="2 9">Belongs to the OXA1/ALB3/YidC family.</text>
</comment>
<dbReference type="InterPro" id="IPR028055">
    <property type="entry name" value="YidC/Oxa/ALB_C"/>
</dbReference>
<dbReference type="EMBL" id="CABFWN010000001">
    <property type="protein sequence ID" value="VUG16478.1"/>
    <property type="molecule type" value="Genomic_DNA"/>
</dbReference>
<evidence type="ECO:0000256" key="7">
    <source>
        <dbReference type="ARBA" id="ARBA00023128"/>
    </source>
</evidence>
<dbReference type="PANTHER" id="PTHR12428">
    <property type="entry name" value="OXA1"/>
    <property type="match status" value="1"/>
</dbReference>
<keyword evidence="14" id="KW-1185">Reference proteome</keyword>
<evidence type="ECO:0000256" key="4">
    <source>
        <dbReference type="ARBA" id="ARBA00022792"/>
    </source>
</evidence>
<dbReference type="Proteomes" id="UP000568158">
    <property type="component" value="Unassembled WGS sequence"/>
</dbReference>
<keyword evidence="3 9" id="KW-0812">Transmembrane</keyword>
<dbReference type="Proteomes" id="UP000478008">
    <property type="component" value="Unassembled WGS sequence"/>
</dbReference>
<gene>
    <name evidence="13" type="ORF">DEBR0S1_17744G</name>
    <name evidence="12" type="ORF">HII12_004184</name>
</gene>
<reference evidence="12 15" key="2">
    <citation type="journal article" date="2020" name="Appl. Microbiol. Biotechnol.">
        <title>Targeted gene deletion in Brettanomyces bruxellensis with an expression-free CRISPR-Cas9 system.</title>
        <authorList>
            <person name="Varela C."/>
            <person name="Bartel C."/>
            <person name="Onetto C."/>
            <person name="Borneman A."/>
        </authorList>
    </citation>
    <scope>NUCLEOTIDE SEQUENCE [LARGE SCALE GENOMIC DNA]</scope>
    <source>
        <strain evidence="12 15">AWRI1613</strain>
    </source>
</reference>
<evidence type="ECO:0000313" key="15">
    <source>
        <dbReference type="Proteomes" id="UP000568158"/>
    </source>
</evidence>
<comment type="subcellular location">
    <subcellularLocation>
        <location evidence="9">Membrane</location>
        <topology evidence="9">Multi-pass membrane protein</topology>
    </subcellularLocation>
    <subcellularLocation>
        <location evidence="1">Mitochondrion inner membrane</location>
        <topology evidence="1">Multi-pass membrane protein</topology>
    </subcellularLocation>
</comment>
<feature type="domain" description="Membrane insertase YidC/Oxa/ALB C-terminal" evidence="11">
    <location>
        <begin position="207"/>
        <end position="399"/>
    </location>
</feature>
<dbReference type="InterPro" id="IPR001708">
    <property type="entry name" value="YidC/ALB3/OXA1/COX18"/>
</dbReference>
<keyword evidence="8 10" id="KW-0472">Membrane</keyword>
<dbReference type="GO" id="GO:0032979">
    <property type="term" value="P:protein insertion into mitochondrial inner membrane from matrix"/>
    <property type="evidence" value="ECO:0007669"/>
    <property type="project" value="TreeGrafter"/>
</dbReference>
<keyword evidence="4" id="KW-0999">Mitochondrion inner membrane</keyword>
<keyword evidence="5" id="KW-0809">Transit peptide</keyword>
<evidence type="ECO:0000256" key="1">
    <source>
        <dbReference type="ARBA" id="ARBA00004448"/>
    </source>
</evidence>
<name>A0A7D9CV81_DEKBR</name>
<evidence type="ECO:0000256" key="8">
    <source>
        <dbReference type="ARBA" id="ARBA00023136"/>
    </source>
</evidence>
<dbReference type="AlphaFoldDB" id="A0A7D9CV81"/>
<evidence type="ECO:0000256" key="3">
    <source>
        <dbReference type="ARBA" id="ARBA00022692"/>
    </source>
</evidence>
<evidence type="ECO:0000259" key="11">
    <source>
        <dbReference type="Pfam" id="PF02096"/>
    </source>
</evidence>
<evidence type="ECO:0000313" key="13">
    <source>
        <dbReference type="EMBL" id="VUG16478.1"/>
    </source>
</evidence>
<organism evidence="13 14">
    <name type="scientific">Dekkera bruxellensis</name>
    <name type="common">Brettanomyces custersii</name>
    <dbReference type="NCBI Taxonomy" id="5007"/>
    <lineage>
        <taxon>Eukaryota</taxon>
        <taxon>Fungi</taxon>
        <taxon>Dikarya</taxon>
        <taxon>Ascomycota</taxon>
        <taxon>Saccharomycotina</taxon>
        <taxon>Pichiomycetes</taxon>
        <taxon>Pichiales</taxon>
        <taxon>Pichiaceae</taxon>
        <taxon>Brettanomyces</taxon>
    </lineage>
</organism>
<evidence type="ECO:0000313" key="14">
    <source>
        <dbReference type="Proteomes" id="UP000478008"/>
    </source>
</evidence>
<protein>
    <submittedName>
        <fullName evidence="13">DEBR0S1_17744g1_1</fullName>
    </submittedName>
</protein>
<reference evidence="13 14" key="1">
    <citation type="submission" date="2019-07" db="EMBL/GenBank/DDBJ databases">
        <authorList>
            <person name="Friedrich A."/>
            <person name="Schacherer J."/>
        </authorList>
    </citation>
    <scope>NUCLEOTIDE SEQUENCE [LARGE SCALE GENOMIC DNA]</scope>
</reference>
<feature type="transmembrane region" description="Helical" evidence="10">
    <location>
        <begin position="283"/>
        <end position="301"/>
    </location>
</feature>
<feature type="transmembrane region" description="Helical" evidence="10">
    <location>
        <begin position="329"/>
        <end position="350"/>
    </location>
</feature>
<feature type="transmembrane region" description="Helical" evidence="10">
    <location>
        <begin position="207"/>
        <end position="227"/>
    </location>
</feature>
<dbReference type="GO" id="GO:0005743">
    <property type="term" value="C:mitochondrial inner membrane"/>
    <property type="evidence" value="ECO:0007669"/>
    <property type="project" value="UniProtKB-SubCell"/>
</dbReference>
<dbReference type="CDD" id="cd20069">
    <property type="entry name" value="5TM_Oxa1-like"/>
    <property type="match status" value="1"/>
</dbReference>
<sequence>MFSTVRIAARRGILRGETVAVSSAHMPQQIFIGLRTQSTGFRTQFELQHNSVRYGSTSAQGMWDSIKGMFGLSSGSGNSVGDMAEKASDAVSQAAEPITSASGQTVAEKVAEKASETAANVVDGAKEAVGSVDPSSAANSIPFDTTLGFDTPDAVQAATDAASQISTSLTPDQLGYLHSVGLVDGWWPSDMFQEALELVHVFTGMPWWLTISVTTIAIRVLIFPLFVRSSDTTAKSQKIMPLTNKIRGEISQATRRGDQRMQQIKTFQLKELNKRYGIRYRDMFISPVVQMAFAMGAFFGVREMANLPIDTFNTGGALWFADLTAADPYVGLQIISACLYAGSFLLGGETAMSQTSATMKKVFVVLPFASILFTWNLSAGVMVYLTANGVCSVIQSRLLRSPGFRNWAKIAPLTAKTQTNPFAATPGEKKKGMFDKMTQGWDDMKNNSKVRVEMQEKADQATKLLKKRAQSSRVIIKRRK</sequence>
<evidence type="ECO:0000313" key="12">
    <source>
        <dbReference type="EMBL" id="KAF6008435.1"/>
    </source>
</evidence>
<dbReference type="PANTHER" id="PTHR12428:SF66">
    <property type="entry name" value="MITOCHONDRIAL INNER MEMBRANE PROTEIN OXA1L"/>
    <property type="match status" value="1"/>
</dbReference>
<dbReference type="EMBL" id="JABCYN010000036">
    <property type="protein sequence ID" value="KAF6008435.1"/>
    <property type="molecule type" value="Genomic_DNA"/>
</dbReference>
<evidence type="ECO:0000256" key="2">
    <source>
        <dbReference type="ARBA" id="ARBA00009877"/>
    </source>
</evidence>
<evidence type="ECO:0000256" key="9">
    <source>
        <dbReference type="RuleBase" id="RU003945"/>
    </source>
</evidence>
<evidence type="ECO:0000256" key="5">
    <source>
        <dbReference type="ARBA" id="ARBA00022946"/>
    </source>
</evidence>
<proteinExistence type="inferred from homology"/>
<keyword evidence="6 10" id="KW-1133">Transmembrane helix</keyword>
<accession>A0A7D9CV81</accession>
<evidence type="ECO:0000256" key="10">
    <source>
        <dbReference type="SAM" id="Phobius"/>
    </source>
</evidence>
<keyword evidence="7" id="KW-0496">Mitochondrion</keyword>
<feature type="transmembrane region" description="Helical" evidence="10">
    <location>
        <begin position="362"/>
        <end position="385"/>
    </location>
</feature>